<dbReference type="GO" id="GO:0030170">
    <property type="term" value="F:pyridoxal phosphate binding"/>
    <property type="evidence" value="ECO:0007669"/>
    <property type="project" value="InterPro"/>
</dbReference>
<evidence type="ECO:0000259" key="5">
    <source>
        <dbReference type="Pfam" id="PF00155"/>
    </source>
</evidence>
<keyword evidence="6" id="KW-0032">Aminotransferase</keyword>
<dbReference type="Proteomes" id="UP001226160">
    <property type="component" value="Unassembled WGS sequence"/>
</dbReference>
<sequence>MKLNDLATQRLESWKQQGLLRTPVEFAGPQDRRARLHGHSDKRILLSSSNYLGLATHPEVIAAARSALETFGAGSGGSRLTTGSTTWHRRVEEDLAAFVDFDDAVLFATGYQANISVLQTLATPDLQIFSDSLNHASLIDGIRLAGASGAQKSIYPHLDYAALEQQLTKSTSPHKLVVSDGVFSMDGDIADLAVLREICDRHGAWLMIDDAHGIGTVGKHGIGAIEVHATRPDILIVTASKALGAEGGFAACSAPVAHMLRNQARGYVYSTACSAPNCAAISAALRIIQQPLTDHHPVVRLQQRVAALRTIAGTRSNGSDSVSADSPIIPLPVGAESAAMELAAALAQRGFHVPAIRYPTVARGQAILRATAMATLELDDIAEFGTTLKNLGWRRRDAAKTKPKN</sequence>
<dbReference type="EC" id="2.3.1.47" evidence="2"/>
<comment type="catalytic activity">
    <reaction evidence="4">
        <text>6-carboxyhexanoyl-[ACP] + L-alanine + H(+) = (8S)-8-amino-7-oxononanoate + holo-[ACP] + CO2</text>
        <dbReference type="Rhea" id="RHEA:42288"/>
        <dbReference type="Rhea" id="RHEA-COMP:9685"/>
        <dbReference type="Rhea" id="RHEA-COMP:9955"/>
        <dbReference type="ChEBI" id="CHEBI:15378"/>
        <dbReference type="ChEBI" id="CHEBI:16526"/>
        <dbReference type="ChEBI" id="CHEBI:57972"/>
        <dbReference type="ChEBI" id="CHEBI:64479"/>
        <dbReference type="ChEBI" id="CHEBI:78846"/>
        <dbReference type="ChEBI" id="CHEBI:149468"/>
        <dbReference type="EC" id="2.3.1.47"/>
    </reaction>
</comment>
<dbReference type="RefSeq" id="WP_018120058.1">
    <property type="nucleotide sequence ID" value="NZ_CABIYR010000003.1"/>
</dbReference>
<dbReference type="Gene3D" id="3.40.640.10">
    <property type="entry name" value="Type I PLP-dependent aspartate aminotransferase-like (Major domain)"/>
    <property type="match status" value="1"/>
</dbReference>
<dbReference type="InterPro" id="IPR050087">
    <property type="entry name" value="AON_synthase_class-II"/>
</dbReference>
<dbReference type="EMBL" id="JASNVP010000003">
    <property type="protein sequence ID" value="MDK4325684.1"/>
    <property type="molecule type" value="Genomic_DNA"/>
</dbReference>
<proteinExistence type="predicted"/>
<dbReference type="Pfam" id="PF00155">
    <property type="entry name" value="Aminotran_1_2"/>
    <property type="match status" value="1"/>
</dbReference>
<gene>
    <name evidence="6" type="ORF">QPX54_04020</name>
</gene>
<dbReference type="InterPro" id="IPR015421">
    <property type="entry name" value="PyrdxlP-dep_Trfase_major"/>
</dbReference>
<evidence type="ECO:0000313" key="6">
    <source>
        <dbReference type="EMBL" id="MDK4325684.1"/>
    </source>
</evidence>
<dbReference type="PANTHER" id="PTHR13693">
    <property type="entry name" value="CLASS II AMINOTRANSFERASE/8-AMINO-7-OXONONANOATE SYNTHASE"/>
    <property type="match status" value="1"/>
</dbReference>
<accession>A0AAP4BUQ8</accession>
<dbReference type="InterPro" id="IPR015424">
    <property type="entry name" value="PyrdxlP-dep_Trfase"/>
</dbReference>
<evidence type="ECO:0000256" key="2">
    <source>
        <dbReference type="ARBA" id="ARBA00013187"/>
    </source>
</evidence>
<dbReference type="GO" id="GO:0008710">
    <property type="term" value="F:8-amino-7-oxononanoate synthase activity"/>
    <property type="evidence" value="ECO:0007669"/>
    <property type="project" value="UniProtKB-EC"/>
</dbReference>
<evidence type="ECO:0000256" key="3">
    <source>
        <dbReference type="ARBA" id="ARBA00022679"/>
    </source>
</evidence>
<organism evidence="6 7">
    <name type="scientific">Corynebacterium propinquum</name>
    <dbReference type="NCBI Taxonomy" id="43769"/>
    <lineage>
        <taxon>Bacteria</taxon>
        <taxon>Bacillati</taxon>
        <taxon>Actinomycetota</taxon>
        <taxon>Actinomycetes</taxon>
        <taxon>Mycobacteriales</taxon>
        <taxon>Corynebacteriaceae</taxon>
        <taxon>Corynebacterium</taxon>
    </lineage>
</organism>
<dbReference type="InterPro" id="IPR004839">
    <property type="entry name" value="Aminotransferase_I/II_large"/>
</dbReference>
<dbReference type="AlphaFoldDB" id="A0AAP4BUQ8"/>
<evidence type="ECO:0000256" key="4">
    <source>
        <dbReference type="ARBA" id="ARBA00047715"/>
    </source>
</evidence>
<name>A0AAP4BUQ8_9CORY</name>
<comment type="cofactor">
    <cofactor evidence="1">
        <name>pyridoxal 5'-phosphate</name>
        <dbReference type="ChEBI" id="CHEBI:597326"/>
    </cofactor>
</comment>
<protein>
    <recommendedName>
        <fullName evidence="2">8-amino-7-oxononanoate synthase</fullName>
        <ecNumber evidence="2">2.3.1.47</ecNumber>
    </recommendedName>
</protein>
<evidence type="ECO:0000313" key="7">
    <source>
        <dbReference type="Proteomes" id="UP001226160"/>
    </source>
</evidence>
<keyword evidence="3" id="KW-0808">Transferase</keyword>
<dbReference type="Gene3D" id="3.90.1150.10">
    <property type="entry name" value="Aspartate Aminotransferase, domain 1"/>
    <property type="match status" value="1"/>
</dbReference>
<dbReference type="SUPFAM" id="SSF53383">
    <property type="entry name" value="PLP-dependent transferases"/>
    <property type="match status" value="1"/>
</dbReference>
<feature type="domain" description="Aminotransferase class I/classII large" evidence="5">
    <location>
        <begin position="44"/>
        <end position="383"/>
    </location>
</feature>
<dbReference type="GeneID" id="64189285"/>
<dbReference type="GO" id="GO:0008483">
    <property type="term" value="F:transaminase activity"/>
    <property type="evidence" value="ECO:0007669"/>
    <property type="project" value="UniProtKB-KW"/>
</dbReference>
<reference evidence="6" key="1">
    <citation type="submission" date="2023-05" db="EMBL/GenBank/DDBJ databases">
        <title>Metabolic capabilities are highly conserved among human nasal-associated Corynebacterium species in pangenomic analyses.</title>
        <authorList>
            <person name="Tran T.H."/>
            <person name="Roberts A.Q."/>
            <person name="Escapa I.F."/>
            <person name="Gao W."/>
            <person name="Conlan S."/>
            <person name="Kong H."/>
            <person name="Segre J.A."/>
            <person name="Kelly M.S."/>
            <person name="Lemon K.P."/>
        </authorList>
    </citation>
    <scope>NUCLEOTIDE SEQUENCE</scope>
    <source>
        <strain evidence="6">KPL2654</strain>
    </source>
</reference>
<comment type="caution">
    <text evidence="6">The sequence shown here is derived from an EMBL/GenBank/DDBJ whole genome shotgun (WGS) entry which is preliminary data.</text>
</comment>
<dbReference type="InterPro" id="IPR015422">
    <property type="entry name" value="PyrdxlP-dep_Trfase_small"/>
</dbReference>
<evidence type="ECO:0000256" key="1">
    <source>
        <dbReference type="ARBA" id="ARBA00001933"/>
    </source>
</evidence>